<feature type="domain" description="NlpC/P60" evidence="5">
    <location>
        <begin position="23"/>
        <end position="168"/>
    </location>
</feature>
<accession>A0ABV3GI80</accession>
<keyword evidence="3" id="KW-0378">Hydrolase</keyword>
<proteinExistence type="inferred from homology"/>
<keyword evidence="7" id="KW-1185">Reference proteome</keyword>
<dbReference type="InterPro" id="IPR038765">
    <property type="entry name" value="Papain-like_cys_pep_sf"/>
</dbReference>
<evidence type="ECO:0000256" key="2">
    <source>
        <dbReference type="ARBA" id="ARBA00022670"/>
    </source>
</evidence>
<dbReference type="PANTHER" id="PTHR47359:SF3">
    <property type="entry name" value="NLP_P60 DOMAIN-CONTAINING PROTEIN-RELATED"/>
    <property type="match status" value="1"/>
</dbReference>
<dbReference type="PANTHER" id="PTHR47359">
    <property type="entry name" value="PEPTIDOGLYCAN DL-ENDOPEPTIDASE CWLO"/>
    <property type="match status" value="1"/>
</dbReference>
<name>A0ABV3GI80_MICGL</name>
<sequence>MHWGRFAVGVAVLALATGSIPREDELIKVVAYAYASQGIPYSWGGGHGKSPGPSRGTCRGYHGSVRPCPAERTRGLDCSGFTRWMYRLAFGDDVLGRGNTDDHIRRMRRVRVPRPGDLVFYGNRKRTHHVGVYVGDGKMINAFATGTTTRMDDVAAVKDILGFYHYPA</sequence>
<evidence type="ECO:0000256" key="4">
    <source>
        <dbReference type="ARBA" id="ARBA00022807"/>
    </source>
</evidence>
<dbReference type="Gene3D" id="3.90.1720.10">
    <property type="entry name" value="endopeptidase domain like (from Nostoc punctiforme)"/>
    <property type="match status" value="1"/>
</dbReference>
<dbReference type="SUPFAM" id="SSF54001">
    <property type="entry name" value="Cysteine proteinases"/>
    <property type="match status" value="1"/>
</dbReference>
<evidence type="ECO:0000313" key="7">
    <source>
        <dbReference type="Proteomes" id="UP001551675"/>
    </source>
</evidence>
<dbReference type="InterPro" id="IPR000064">
    <property type="entry name" value="NLP_P60_dom"/>
</dbReference>
<comment type="similarity">
    <text evidence="1">Belongs to the peptidase C40 family.</text>
</comment>
<evidence type="ECO:0000256" key="3">
    <source>
        <dbReference type="ARBA" id="ARBA00022801"/>
    </source>
</evidence>
<dbReference type="RefSeq" id="WP_358135552.1">
    <property type="nucleotide sequence ID" value="NZ_JBFALK010000012.1"/>
</dbReference>
<dbReference type="Pfam" id="PF00877">
    <property type="entry name" value="NLPC_P60"/>
    <property type="match status" value="1"/>
</dbReference>
<dbReference type="EMBL" id="JBFALK010000012">
    <property type="protein sequence ID" value="MEV0971345.1"/>
    <property type="molecule type" value="Genomic_DNA"/>
</dbReference>
<keyword evidence="4" id="KW-0788">Thiol protease</keyword>
<evidence type="ECO:0000256" key="1">
    <source>
        <dbReference type="ARBA" id="ARBA00007074"/>
    </source>
</evidence>
<keyword evidence="2" id="KW-0645">Protease</keyword>
<protein>
    <submittedName>
        <fullName evidence="6">NlpC/P60 family protein</fullName>
    </submittedName>
</protein>
<dbReference type="Proteomes" id="UP001551675">
    <property type="component" value="Unassembled WGS sequence"/>
</dbReference>
<dbReference type="InterPro" id="IPR051794">
    <property type="entry name" value="PG_Endopeptidase_C40"/>
</dbReference>
<evidence type="ECO:0000259" key="5">
    <source>
        <dbReference type="PROSITE" id="PS51935"/>
    </source>
</evidence>
<comment type="caution">
    <text evidence="6">The sequence shown here is derived from an EMBL/GenBank/DDBJ whole genome shotgun (WGS) entry which is preliminary data.</text>
</comment>
<dbReference type="PROSITE" id="PS51935">
    <property type="entry name" value="NLPC_P60"/>
    <property type="match status" value="1"/>
</dbReference>
<gene>
    <name evidence="6" type="ORF">AB0I59_22185</name>
</gene>
<organism evidence="6 7">
    <name type="scientific">Microtetraspora glauca</name>
    <dbReference type="NCBI Taxonomy" id="1996"/>
    <lineage>
        <taxon>Bacteria</taxon>
        <taxon>Bacillati</taxon>
        <taxon>Actinomycetota</taxon>
        <taxon>Actinomycetes</taxon>
        <taxon>Streptosporangiales</taxon>
        <taxon>Streptosporangiaceae</taxon>
        <taxon>Microtetraspora</taxon>
    </lineage>
</organism>
<reference evidence="6 7" key="1">
    <citation type="submission" date="2024-06" db="EMBL/GenBank/DDBJ databases">
        <title>The Natural Products Discovery Center: Release of the First 8490 Sequenced Strains for Exploring Actinobacteria Biosynthetic Diversity.</title>
        <authorList>
            <person name="Kalkreuter E."/>
            <person name="Kautsar S.A."/>
            <person name="Yang D."/>
            <person name="Bader C.D."/>
            <person name="Teijaro C.N."/>
            <person name="Fluegel L."/>
            <person name="Davis C.M."/>
            <person name="Simpson J.R."/>
            <person name="Lauterbach L."/>
            <person name="Steele A.D."/>
            <person name="Gui C."/>
            <person name="Meng S."/>
            <person name="Li G."/>
            <person name="Viehrig K."/>
            <person name="Ye F."/>
            <person name="Su P."/>
            <person name="Kiefer A.F."/>
            <person name="Nichols A."/>
            <person name="Cepeda A.J."/>
            <person name="Yan W."/>
            <person name="Fan B."/>
            <person name="Jiang Y."/>
            <person name="Adhikari A."/>
            <person name="Zheng C.-J."/>
            <person name="Schuster L."/>
            <person name="Cowan T.M."/>
            <person name="Smanski M.J."/>
            <person name="Chevrette M.G."/>
            <person name="De Carvalho L.P.S."/>
            <person name="Shen B."/>
        </authorList>
    </citation>
    <scope>NUCLEOTIDE SEQUENCE [LARGE SCALE GENOMIC DNA]</scope>
    <source>
        <strain evidence="6 7">NPDC050100</strain>
    </source>
</reference>
<evidence type="ECO:0000313" key="6">
    <source>
        <dbReference type="EMBL" id="MEV0971345.1"/>
    </source>
</evidence>